<dbReference type="PROSITE" id="PS00893">
    <property type="entry name" value="NUDIX_BOX"/>
    <property type="match status" value="1"/>
</dbReference>
<keyword evidence="2 3" id="KW-0378">Hydrolase</keyword>
<proteinExistence type="inferred from homology"/>
<sequence length="144" mass="16498">MPNPHFRAGVVAVVRRSDGDVLAFERADVPGAWQLPQGGIEDDESPEQAAWRELEEETGLGRDDVRLVGSHDGWTVYQWPDGVRKKKGRLGQAQRWFFFEPLHDTVRPRPDGKEFCDWTWMSTEQLIADVADFRKRSYEEVLGG</sequence>
<evidence type="ECO:0000256" key="1">
    <source>
        <dbReference type="ARBA" id="ARBA00005582"/>
    </source>
</evidence>
<dbReference type="GO" id="GO:0006753">
    <property type="term" value="P:nucleoside phosphate metabolic process"/>
    <property type="evidence" value="ECO:0007669"/>
    <property type="project" value="TreeGrafter"/>
</dbReference>
<dbReference type="GO" id="GO:0008893">
    <property type="term" value="F:guanosine-3',5'-bis(diphosphate) 3'-diphosphatase activity"/>
    <property type="evidence" value="ECO:0007669"/>
    <property type="project" value="TreeGrafter"/>
</dbReference>
<dbReference type="GO" id="GO:0019693">
    <property type="term" value="P:ribose phosphate metabolic process"/>
    <property type="evidence" value="ECO:0007669"/>
    <property type="project" value="TreeGrafter"/>
</dbReference>
<dbReference type="InterPro" id="IPR000086">
    <property type="entry name" value="NUDIX_hydrolase_dom"/>
</dbReference>
<dbReference type="Proteomes" id="UP000294558">
    <property type="component" value="Unassembled WGS sequence"/>
</dbReference>
<dbReference type="InterPro" id="IPR020084">
    <property type="entry name" value="NUDIX_hydrolase_CS"/>
</dbReference>
<dbReference type="SUPFAM" id="SSF55811">
    <property type="entry name" value="Nudix"/>
    <property type="match status" value="1"/>
</dbReference>
<dbReference type="Pfam" id="PF00293">
    <property type="entry name" value="NUDIX"/>
    <property type="match status" value="1"/>
</dbReference>
<dbReference type="OrthoDB" id="9810648at2"/>
<name>A0A4R7I0K4_9ACTN</name>
<dbReference type="PANTHER" id="PTHR11839:SF22">
    <property type="entry name" value="NUDIX HYDROLASE 26, CHLOROPLASTIC"/>
    <property type="match status" value="1"/>
</dbReference>
<dbReference type="InterPro" id="IPR015797">
    <property type="entry name" value="NUDIX_hydrolase-like_dom_sf"/>
</dbReference>
<evidence type="ECO:0000256" key="3">
    <source>
        <dbReference type="RuleBase" id="RU003476"/>
    </source>
</evidence>
<dbReference type="EMBL" id="SOAU01000001">
    <property type="protein sequence ID" value="TDT16379.1"/>
    <property type="molecule type" value="Genomic_DNA"/>
</dbReference>
<evidence type="ECO:0000313" key="6">
    <source>
        <dbReference type="Proteomes" id="UP000294558"/>
    </source>
</evidence>
<evidence type="ECO:0000259" key="4">
    <source>
        <dbReference type="PROSITE" id="PS51462"/>
    </source>
</evidence>
<dbReference type="RefSeq" id="WP_133868766.1">
    <property type="nucleotide sequence ID" value="NZ_JAVJPS010000003.1"/>
</dbReference>
<comment type="similarity">
    <text evidence="1 3">Belongs to the Nudix hydrolase family.</text>
</comment>
<dbReference type="PRINTS" id="PR00502">
    <property type="entry name" value="NUDIXFAMILY"/>
</dbReference>
<dbReference type="PROSITE" id="PS51462">
    <property type="entry name" value="NUDIX"/>
    <property type="match status" value="1"/>
</dbReference>
<feature type="domain" description="Nudix hydrolase" evidence="4">
    <location>
        <begin position="4"/>
        <end position="143"/>
    </location>
</feature>
<organism evidence="5 6">
    <name type="scientific">Ilumatobacter fluminis</name>
    <dbReference type="NCBI Taxonomy" id="467091"/>
    <lineage>
        <taxon>Bacteria</taxon>
        <taxon>Bacillati</taxon>
        <taxon>Actinomycetota</taxon>
        <taxon>Acidimicrobiia</taxon>
        <taxon>Acidimicrobiales</taxon>
        <taxon>Ilumatobacteraceae</taxon>
        <taxon>Ilumatobacter</taxon>
    </lineage>
</organism>
<dbReference type="GO" id="GO:0034432">
    <property type="term" value="F:bis(5'-adenosyl)-pentaphosphatase activity"/>
    <property type="evidence" value="ECO:0007669"/>
    <property type="project" value="TreeGrafter"/>
</dbReference>
<evidence type="ECO:0000313" key="5">
    <source>
        <dbReference type="EMBL" id="TDT16379.1"/>
    </source>
</evidence>
<gene>
    <name evidence="5" type="ORF">BDK89_1968</name>
</gene>
<dbReference type="AlphaFoldDB" id="A0A4R7I0K4"/>
<dbReference type="InterPro" id="IPR020476">
    <property type="entry name" value="Nudix_hydrolase"/>
</dbReference>
<reference evidence="5 6" key="1">
    <citation type="submission" date="2019-03" db="EMBL/GenBank/DDBJ databases">
        <title>Sequencing the genomes of 1000 actinobacteria strains.</title>
        <authorList>
            <person name="Klenk H.-P."/>
        </authorList>
    </citation>
    <scope>NUCLEOTIDE SEQUENCE [LARGE SCALE GENOMIC DNA]</scope>
    <source>
        <strain evidence="5 6">DSM 18936</strain>
    </source>
</reference>
<protein>
    <submittedName>
        <fullName evidence="5">Putative (Di)nucleoside polyphosphate hydrolase</fullName>
    </submittedName>
</protein>
<keyword evidence="6" id="KW-1185">Reference proteome</keyword>
<dbReference type="PANTHER" id="PTHR11839">
    <property type="entry name" value="UDP/ADP-SUGAR PYROPHOSPHATASE"/>
    <property type="match status" value="1"/>
</dbReference>
<accession>A0A4R7I0K4</accession>
<comment type="caution">
    <text evidence="5">The sequence shown here is derived from an EMBL/GenBank/DDBJ whole genome shotgun (WGS) entry which is preliminary data.</text>
</comment>
<dbReference type="Gene3D" id="3.90.79.10">
    <property type="entry name" value="Nucleoside Triphosphate Pyrophosphohydrolase"/>
    <property type="match status" value="1"/>
</dbReference>
<evidence type="ECO:0000256" key="2">
    <source>
        <dbReference type="ARBA" id="ARBA00022801"/>
    </source>
</evidence>